<dbReference type="EMBL" id="KB445796">
    <property type="protein sequence ID" value="EMD37248.1"/>
    <property type="molecule type" value="Genomic_DNA"/>
</dbReference>
<reference evidence="6 7" key="1">
    <citation type="journal article" date="2012" name="Proc. Natl. Acad. Sci. U.S.A.">
        <title>Comparative genomics of Ceriporiopsis subvermispora and Phanerochaete chrysosporium provide insight into selective ligninolysis.</title>
        <authorList>
            <person name="Fernandez-Fueyo E."/>
            <person name="Ruiz-Duenas F.J."/>
            <person name="Ferreira P."/>
            <person name="Floudas D."/>
            <person name="Hibbett D.S."/>
            <person name="Canessa P."/>
            <person name="Larrondo L.F."/>
            <person name="James T.Y."/>
            <person name="Seelenfreund D."/>
            <person name="Lobos S."/>
            <person name="Polanco R."/>
            <person name="Tello M."/>
            <person name="Honda Y."/>
            <person name="Watanabe T."/>
            <person name="Watanabe T."/>
            <person name="Ryu J.S."/>
            <person name="Kubicek C.P."/>
            <person name="Schmoll M."/>
            <person name="Gaskell J."/>
            <person name="Hammel K.E."/>
            <person name="St John F.J."/>
            <person name="Vanden Wymelenberg A."/>
            <person name="Sabat G."/>
            <person name="Splinter BonDurant S."/>
            <person name="Syed K."/>
            <person name="Yadav J.S."/>
            <person name="Doddapaneni H."/>
            <person name="Subramanian V."/>
            <person name="Lavin J.L."/>
            <person name="Oguiza J.A."/>
            <person name="Perez G."/>
            <person name="Pisabarro A.G."/>
            <person name="Ramirez L."/>
            <person name="Santoyo F."/>
            <person name="Master E."/>
            <person name="Coutinho P.M."/>
            <person name="Henrissat B."/>
            <person name="Lombard V."/>
            <person name="Magnuson J.K."/>
            <person name="Kuees U."/>
            <person name="Hori C."/>
            <person name="Igarashi K."/>
            <person name="Samejima M."/>
            <person name="Held B.W."/>
            <person name="Barry K.W."/>
            <person name="LaButti K.M."/>
            <person name="Lapidus A."/>
            <person name="Lindquist E.A."/>
            <person name="Lucas S.M."/>
            <person name="Riley R."/>
            <person name="Salamov A.A."/>
            <person name="Hoffmeister D."/>
            <person name="Schwenk D."/>
            <person name="Hadar Y."/>
            <person name="Yarden O."/>
            <person name="de Vries R.P."/>
            <person name="Wiebenga A."/>
            <person name="Stenlid J."/>
            <person name="Eastwood D."/>
            <person name="Grigoriev I.V."/>
            <person name="Berka R.M."/>
            <person name="Blanchette R.A."/>
            <person name="Kersten P."/>
            <person name="Martinez A.T."/>
            <person name="Vicuna R."/>
            <person name="Cullen D."/>
        </authorList>
    </citation>
    <scope>NUCLEOTIDE SEQUENCE [LARGE SCALE GENOMIC DNA]</scope>
    <source>
        <strain evidence="6 7">B</strain>
    </source>
</reference>
<dbReference type="PANTHER" id="PTHR43827">
    <property type="entry name" value="2,5-DIKETO-D-GLUCONIC ACID REDUCTASE"/>
    <property type="match status" value="1"/>
</dbReference>
<dbReference type="HOGENOM" id="CLU_705968_0_0_1"/>
<dbReference type="OrthoDB" id="416253at2759"/>
<dbReference type="AlphaFoldDB" id="M2QJN1"/>
<comment type="similarity">
    <text evidence="1">Belongs to the aldo/keto reductase family.</text>
</comment>
<dbReference type="InterPro" id="IPR023210">
    <property type="entry name" value="NADP_OxRdtase_dom"/>
</dbReference>
<keyword evidence="2" id="KW-0521">NADP</keyword>
<dbReference type="Gene3D" id="3.20.20.100">
    <property type="entry name" value="NADP-dependent oxidoreductase domain"/>
    <property type="match status" value="1"/>
</dbReference>
<organism evidence="6 7">
    <name type="scientific">Ceriporiopsis subvermispora (strain B)</name>
    <name type="common">White-rot fungus</name>
    <name type="synonym">Gelatoporia subvermispora</name>
    <dbReference type="NCBI Taxonomy" id="914234"/>
    <lineage>
        <taxon>Eukaryota</taxon>
        <taxon>Fungi</taxon>
        <taxon>Dikarya</taxon>
        <taxon>Basidiomycota</taxon>
        <taxon>Agaricomycotina</taxon>
        <taxon>Agaricomycetes</taxon>
        <taxon>Polyporales</taxon>
        <taxon>Gelatoporiaceae</taxon>
        <taxon>Gelatoporia</taxon>
    </lineage>
</organism>
<evidence type="ECO:0000256" key="4">
    <source>
        <dbReference type="SAM" id="MobiDB-lite"/>
    </source>
</evidence>
<protein>
    <recommendedName>
        <fullName evidence="5">NADP-dependent oxidoreductase domain-containing protein</fullName>
    </recommendedName>
</protein>
<dbReference type="PANTHER" id="PTHR43827:SF3">
    <property type="entry name" value="NADP-DEPENDENT OXIDOREDUCTASE DOMAIN-CONTAINING PROTEIN"/>
    <property type="match status" value="1"/>
</dbReference>
<evidence type="ECO:0000313" key="6">
    <source>
        <dbReference type="EMBL" id="EMD37248.1"/>
    </source>
</evidence>
<accession>M2QJN1</accession>
<dbReference type="InterPro" id="IPR036812">
    <property type="entry name" value="NAD(P)_OxRdtase_dom_sf"/>
</dbReference>
<sequence>MISSRISMGMRLASGHRIPALGLNISNRALTPRQTTSSIREALRAGYRLFNIDYPNRSDLLHFGRVVRASRLKRDELFISATFTTTTEKGCKRKLINKLLTWLGMDYFDLICVNEPESNLERLLTAYQSLTTSRDEGIVKNIGVVNCGLQELQAIRSAFDTPSVNRLEVHPRCQHRSLVAHCHSHSTHIQAHLPFDNTDWWDHPVIHEIASKYERSPKTVAMRWCLNHGYSLLTSLNLAHISRIWSRADALKLSLANEDMATLDAIYYEKLDMPTEEAIPAPETWHDWIHIAQNPDWERLPPAHWRRMDFIYDKDGSPISSRRAHRRRVRRKVPSRWAKYGAPSRMLGRLSTAIMRGAREGDNVPARGDSGGVKGETMSLNGSTHYPSSPR</sequence>
<keyword evidence="7" id="KW-1185">Reference proteome</keyword>
<gene>
    <name evidence="6" type="ORF">CERSUDRAFT_113890</name>
</gene>
<dbReference type="GO" id="GO:0016616">
    <property type="term" value="F:oxidoreductase activity, acting on the CH-OH group of donors, NAD or NADP as acceptor"/>
    <property type="evidence" value="ECO:0007669"/>
    <property type="project" value="UniProtKB-ARBA"/>
</dbReference>
<name>M2QJN1_CERS8</name>
<feature type="region of interest" description="Disordered" evidence="4">
    <location>
        <begin position="356"/>
        <end position="391"/>
    </location>
</feature>
<proteinExistence type="inferred from homology"/>
<evidence type="ECO:0000256" key="3">
    <source>
        <dbReference type="ARBA" id="ARBA00023002"/>
    </source>
</evidence>
<evidence type="ECO:0000259" key="5">
    <source>
        <dbReference type="Pfam" id="PF00248"/>
    </source>
</evidence>
<keyword evidence="3" id="KW-0560">Oxidoreductase</keyword>
<evidence type="ECO:0000313" key="7">
    <source>
        <dbReference type="Proteomes" id="UP000016930"/>
    </source>
</evidence>
<dbReference type="STRING" id="914234.M2QJN1"/>
<evidence type="ECO:0000256" key="2">
    <source>
        <dbReference type="ARBA" id="ARBA00022857"/>
    </source>
</evidence>
<dbReference type="InterPro" id="IPR020471">
    <property type="entry name" value="AKR"/>
</dbReference>
<feature type="domain" description="NADP-dependent oxidoreductase" evidence="5">
    <location>
        <begin position="24"/>
        <end position="191"/>
    </location>
</feature>
<feature type="compositionally biased region" description="Polar residues" evidence="4">
    <location>
        <begin position="378"/>
        <end position="391"/>
    </location>
</feature>
<dbReference type="PRINTS" id="PR00069">
    <property type="entry name" value="ALDKETRDTASE"/>
</dbReference>
<evidence type="ECO:0000256" key="1">
    <source>
        <dbReference type="ARBA" id="ARBA00007905"/>
    </source>
</evidence>
<dbReference type="Pfam" id="PF00248">
    <property type="entry name" value="Aldo_ket_red"/>
    <property type="match status" value="1"/>
</dbReference>
<dbReference type="SUPFAM" id="SSF51430">
    <property type="entry name" value="NAD(P)-linked oxidoreductase"/>
    <property type="match status" value="1"/>
</dbReference>
<dbReference type="Proteomes" id="UP000016930">
    <property type="component" value="Unassembled WGS sequence"/>
</dbReference>